<dbReference type="PROSITE" id="PS51257">
    <property type="entry name" value="PROKAR_LIPOPROTEIN"/>
    <property type="match status" value="1"/>
</dbReference>
<evidence type="ECO:0000313" key="3">
    <source>
        <dbReference type="EMBL" id="QDU85183.1"/>
    </source>
</evidence>
<protein>
    <recommendedName>
        <fullName evidence="2">Rhamnogalacturonan lyase domain-containing protein</fullName>
    </recommendedName>
</protein>
<organism evidence="3 4">
    <name type="scientific">Rohdeia mirabilis</name>
    <dbReference type="NCBI Taxonomy" id="2528008"/>
    <lineage>
        <taxon>Bacteria</taxon>
        <taxon>Pseudomonadati</taxon>
        <taxon>Planctomycetota</taxon>
        <taxon>Planctomycetia</taxon>
        <taxon>Planctomycetia incertae sedis</taxon>
        <taxon>Rohdeia</taxon>
    </lineage>
</organism>
<feature type="signal peptide" evidence="1">
    <location>
        <begin position="1"/>
        <end position="36"/>
    </location>
</feature>
<proteinExistence type="predicted"/>
<dbReference type="Pfam" id="PF14686">
    <property type="entry name" value="fn3_3"/>
    <property type="match status" value="1"/>
</dbReference>
<accession>A0A518D114</accession>
<sequence length="347" mass="37290" precursor="true">MSVLPRSLGRRSAGRRVPRALAICFGLVTSLLTACAAPRPADAIVEGEHDSLSVILRGTVALPSGAKLQDVLMVVQRASRGGEYVMPHLQDSDDGTFEVAVGLSDRWIGEELLVRLWWSPNDGSTTDHLSFPYVLESLPSMTTAVGFPDAGVLDLGVLEPTPPPHFGSVVLSTPVPLRIVVSDYEFGQWSELFDQVGVHASGFDVYSFSDRSHYWVRAETLGGMHVTAVQLPRGETVHITGPGEGNVVGRIDVALETLDPRVLAIPTIDGLDAELHDDPQRPALLASASQFWPSAPVQDGAFTIDHLLPGEYTLALITPHFDLVATRVVVVTHGTTTTCEIGPVDVR</sequence>
<gene>
    <name evidence="3" type="ORF">Pla163_23110</name>
</gene>
<evidence type="ECO:0000256" key="1">
    <source>
        <dbReference type="SAM" id="SignalP"/>
    </source>
</evidence>
<reference evidence="3 4" key="1">
    <citation type="submission" date="2019-02" db="EMBL/GenBank/DDBJ databases">
        <title>Deep-cultivation of Planctomycetes and their phenomic and genomic characterization uncovers novel biology.</title>
        <authorList>
            <person name="Wiegand S."/>
            <person name="Jogler M."/>
            <person name="Boedeker C."/>
            <person name="Pinto D."/>
            <person name="Vollmers J."/>
            <person name="Rivas-Marin E."/>
            <person name="Kohn T."/>
            <person name="Peeters S.H."/>
            <person name="Heuer A."/>
            <person name="Rast P."/>
            <person name="Oberbeckmann S."/>
            <person name="Bunk B."/>
            <person name="Jeske O."/>
            <person name="Meyerdierks A."/>
            <person name="Storesund J.E."/>
            <person name="Kallscheuer N."/>
            <person name="Luecker S."/>
            <person name="Lage O.M."/>
            <person name="Pohl T."/>
            <person name="Merkel B.J."/>
            <person name="Hornburger P."/>
            <person name="Mueller R.-W."/>
            <person name="Bruemmer F."/>
            <person name="Labrenz M."/>
            <person name="Spormann A.M."/>
            <person name="Op den Camp H."/>
            <person name="Overmann J."/>
            <person name="Amann R."/>
            <person name="Jetten M.S.M."/>
            <person name="Mascher T."/>
            <person name="Medema M.H."/>
            <person name="Devos D.P."/>
            <person name="Kaster A.-K."/>
            <person name="Ovreas L."/>
            <person name="Rohde M."/>
            <person name="Galperin M.Y."/>
            <person name="Jogler C."/>
        </authorList>
    </citation>
    <scope>NUCLEOTIDE SEQUENCE [LARGE SCALE GENOMIC DNA]</scope>
    <source>
        <strain evidence="3 4">Pla163</strain>
    </source>
</reference>
<dbReference type="EMBL" id="CP036290">
    <property type="protein sequence ID" value="QDU85183.1"/>
    <property type="molecule type" value="Genomic_DNA"/>
</dbReference>
<dbReference type="Gene3D" id="2.60.40.1120">
    <property type="entry name" value="Carboxypeptidase-like, regulatory domain"/>
    <property type="match status" value="1"/>
</dbReference>
<evidence type="ECO:0000313" key="4">
    <source>
        <dbReference type="Proteomes" id="UP000319342"/>
    </source>
</evidence>
<feature type="chain" id="PRO_5021773923" description="Rhamnogalacturonan lyase domain-containing protein" evidence="1">
    <location>
        <begin position="37"/>
        <end position="347"/>
    </location>
</feature>
<keyword evidence="1" id="KW-0732">Signal</keyword>
<dbReference type="SUPFAM" id="SSF49452">
    <property type="entry name" value="Starch-binding domain-like"/>
    <property type="match status" value="1"/>
</dbReference>
<keyword evidence="4" id="KW-1185">Reference proteome</keyword>
<dbReference type="AlphaFoldDB" id="A0A518D114"/>
<dbReference type="Proteomes" id="UP000319342">
    <property type="component" value="Chromosome"/>
</dbReference>
<name>A0A518D114_9BACT</name>
<evidence type="ECO:0000259" key="2">
    <source>
        <dbReference type="Pfam" id="PF14686"/>
    </source>
</evidence>
<dbReference type="InterPro" id="IPR029413">
    <property type="entry name" value="RG-lyase_II"/>
</dbReference>
<dbReference type="GO" id="GO:0030246">
    <property type="term" value="F:carbohydrate binding"/>
    <property type="evidence" value="ECO:0007669"/>
    <property type="project" value="InterPro"/>
</dbReference>
<feature type="domain" description="Rhamnogalacturonan lyase" evidence="2">
    <location>
        <begin position="286"/>
        <end position="338"/>
    </location>
</feature>
<dbReference type="InterPro" id="IPR013784">
    <property type="entry name" value="Carb-bd-like_fold"/>
</dbReference>